<dbReference type="AlphaFoldDB" id="A0AAT9GQZ8"/>
<dbReference type="Pfam" id="PF00208">
    <property type="entry name" value="ELFV_dehydrog"/>
    <property type="match status" value="1"/>
</dbReference>
<feature type="domain" description="Glutamate/phenylalanine/leucine/valine/L-tryptophan dehydrogenase C-terminal" evidence="4">
    <location>
        <begin position="198"/>
        <end position="324"/>
    </location>
</feature>
<evidence type="ECO:0000256" key="3">
    <source>
        <dbReference type="ARBA" id="ARBA00023002"/>
    </source>
</evidence>
<dbReference type="GO" id="GO:0004352">
    <property type="term" value="F:glutamate dehydrogenase (NAD+) activity"/>
    <property type="evidence" value="ECO:0007669"/>
    <property type="project" value="TreeGrafter"/>
</dbReference>
<evidence type="ECO:0000313" key="6">
    <source>
        <dbReference type="EMBL" id="BFH73119.1"/>
    </source>
</evidence>
<name>A0AAT9GQZ8_9CREN</name>
<dbReference type="Gene3D" id="3.40.50.720">
    <property type="entry name" value="NAD(P)-binding Rossmann-like Domain"/>
    <property type="match status" value="1"/>
</dbReference>
<dbReference type="PANTHER" id="PTHR11606">
    <property type="entry name" value="GLUTAMATE DEHYDROGENASE"/>
    <property type="match status" value="1"/>
</dbReference>
<dbReference type="EMBL" id="AP031322">
    <property type="protein sequence ID" value="BFH73119.1"/>
    <property type="molecule type" value="Genomic_DNA"/>
</dbReference>
<dbReference type="PANTHER" id="PTHR11606:SF13">
    <property type="entry name" value="GLUTAMATE DEHYDROGENASE 1, MITOCHONDRIAL"/>
    <property type="match status" value="1"/>
</dbReference>
<evidence type="ECO:0000259" key="4">
    <source>
        <dbReference type="Pfam" id="PF00208"/>
    </source>
</evidence>
<evidence type="ECO:0008006" key="7">
    <source>
        <dbReference type="Google" id="ProtNLM"/>
    </source>
</evidence>
<dbReference type="InterPro" id="IPR046346">
    <property type="entry name" value="Aminoacid_DH-like_N_sf"/>
</dbReference>
<dbReference type="SUPFAM" id="SSF53223">
    <property type="entry name" value="Aminoacid dehydrogenase-like, N-terminal domain"/>
    <property type="match status" value="1"/>
</dbReference>
<dbReference type="RefSeq" id="WP_369611288.1">
    <property type="nucleotide sequence ID" value="NZ_AP031322.1"/>
</dbReference>
<dbReference type="GeneID" id="92353990"/>
<dbReference type="GO" id="GO:0006538">
    <property type="term" value="P:L-glutamate catabolic process"/>
    <property type="evidence" value="ECO:0007669"/>
    <property type="project" value="TreeGrafter"/>
</dbReference>
<proteinExistence type="inferred from homology"/>
<dbReference type="InterPro" id="IPR036291">
    <property type="entry name" value="NAD(P)-bd_dom_sf"/>
</dbReference>
<keyword evidence="3" id="KW-0560">Oxidoreductase</keyword>
<dbReference type="SUPFAM" id="SSF51735">
    <property type="entry name" value="NAD(P)-binding Rossmann-fold domains"/>
    <property type="match status" value="1"/>
</dbReference>
<dbReference type="Pfam" id="PF02812">
    <property type="entry name" value="ELFV_dehydrog_N"/>
    <property type="match status" value="1"/>
</dbReference>
<gene>
    <name evidence="6" type="ORF">SJAV_10630</name>
</gene>
<dbReference type="KEGG" id="sjv:SJAV_10630"/>
<feature type="domain" description="Glutamate/phenylalanine/leucine/valine/L-tryptophan dehydrogenase dimerisation" evidence="5">
    <location>
        <begin position="29"/>
        <end position="120"/>
    </location>
</feature>
<accession>A0AAT9GQZ8</accession>
<evidence type="ECO:0000256" key="1">
    <source>
        <dbReference type="ARBA" id="ARBA00006382"/>
    </source>
</evidence>
<dbReference type="InterPro" id="IPR006097">
    <property type="entry name" value="Glu/Leu/Phe/Val/Trp_DH_dimer"/>
</dbReference>
<dbReference type="Gene3D" id="3.40.50.10860">
    <property type="entry name" value="Leucine Dehydrogenase, chain A, domain 1"/>
    <property type="match status" value="1"/>
</dbReference>
<dbReference type="InterPro" id="IPR006096">
    <property type="entry name" value="Glu/Leu/Phe/Val/Trp_DH_C"/>
</dbReference>
<sequence>MLESKKFMLGKVDSTFFIPDKITYFKLKRKSKIYQGIRVQYSRIFGPYIGGVILSQDLDTLIDLAIVSFLRNTLFNLPFGSAIGYINAPITEEKIELINQYIQYVRSNLGIDILLPDEGTMDLADVFYAELSKLDEKYSTNILFYDNLSYAIGIITLIKFALKGNFNVKIGIFGNNPANNELFKLLESLGSEVNYANLSSETDVLVITSGKKIINTFNENIIRAKILVEGSDLAITYDAYNRLKKRGIIVIPDILSNVGKILGVYLNWVNFKIGKIKFNEDEVIRFIYERINKVLRDVIEENKKYNDLKMSCVSLALTKISNTYKRTYGNL</sequence>
<comment type="similarity">
    <text evidence="1">Belongs to the Glu/Leu/Phe/Val dehydrogenases family.</text>
</comment>
<reference evidence="6" key="1">
    <citation type="submission" date="2024-03" db="EMBL/GenBank/DDBJ databases">
        <title>Complete genome sequence of Sulfurisphaera javensis strain KD-1.</title>
        <authorList>
            <person name="Sakai H."/>
            <person name="Nur N."/>
            <person name="Suwanto A."/>
            <person name="Kurosawa N."/>
        </authorList>
    </citation>
    <scope>NUCLEOTIDE SEQUENCE</scope>
    <source>
        <strain evidence="6">KD-1</strain>
    </source>
</reference>
<evidence type="ECO:0000256" key="2">
    <source>
        <dbReference type="ARBA" id="ARBA00011643"/>
    </source>
</evidence>
<evidence type="ECO:0000259" key="5">
    <source>
        <dbReference type="Pfam" id="PF02812"/>
    </source>
</evidence>
<organism evidence="6">
    <name type="scientific">Sulfurisphaera javensis</name>
    <dbReference type="NCBI Taxonomy" id="2049879"/>
    <lineage>
        <taxon>Archaea</taxon>
        <taxon>Thermoproteota</taxon>
        <taxon>Thermoprotei</taxon>
        <taxon>Sulfolobales</taxon>
        <taxon>Sulfolobaceae</taxon>
        <taxon>Sulfurisphaera</taxon>
    </lineage>
</organism>
<protein>
    <recommendedName>
        <fullName evidence="7">Glutamate dehydrogenase</fullName>
    </recommendedName>
</protein>
<comment type="subunit">
    <text evidence="2">Homohexamer.</text>
</comment>